<feature type="compositionally biased region" description="Low complexity" evidence="6">
    <location>
        <begin position="191"/>
        <end position="251"/>
    </location>
</feature>
<evidence type="ECO:0000256" key="2">
    <source>
        <dbReference type="ARBA" id="ARBA00022729"/>
    </source>
</evidence>
<accession>A0A1M6RYY1</accession>
<dbReference type="PANTHER" id="PTHR41164">
    <property type="entry name" value="CURLI PRODUCTION ASSEMBLY/TRANSPORT COMPONENT CSGG"/>
    <property type="match status" value="1"/>
</dbReference>
<evidence type="ECO:0000256" key="5">
    <source>
        <dbReference type="ARBA" id="ARBA00023288"/>
    </source>
</evidence>
<dbReference type="RefSeq" id="WP_073088163.1">
    <property type="nucleotide sequence ID" value="NZ_FRBC01000003.1"/>
</dbReference>
<reference evidence="8 9" key="1">
    <citation type="submission" date="2016-11" db="EMBL/GenBank/DDBJ databases">
        <authorList>
            <person name="Jaros S."/>
            <person name="Januszkiewicz K."/>
            <person name="Wedrychowicz H."/>
        </authorList>
    </citation>
    <scope>NUCLEOTIDE SEQUENCE [LARGE SCALE GENOMIC DNA]</scope>
    <source>
        <strain evidence="8 9">HD4</strain>
    </source>
</reference>
<evidence type="ECO:0000256" key="7">
    <source>
        <dbReference type="SAM" id="SignalP"/>
    </source>
</evidence>
<evidence type="ECO:0000313" key="8">
    <source>
        <dbReference type="EMBL" id="SHK37676.1"/>
    </source>
</evidence>
<dbReference type="InterPro" id="IPR005534">
    <property type="entry name" value="Curli_assmbl/transp-comp_CsgG"/>
</dbReference>
<proteinExistence type="predicted"/>
<dbReference type="Proteomes" id="UP000184263">
    <property type="component" value="Unassembled WGS sequence"/>
</dbReference>
<gene>
    <name evidence="8" type="ORF">SAMN05216582_10325</name>
</gene>
<dbReference type="AlphaFoldDB" id="A0A1M6RYY1"/>
<feature type="region of interest" description="Disordered" evidence="6">
    <location>
        <begin position="189"/>
        <end position="251"/>
    </location>
</feature>
<evidence type="ECO:0000256" key="1">
    <source>
        <dbReference type="ARBA" id="ARBA00022475"/>
    </source>
</evidence>
<keyword evidence="1" id="KW-1003">Cell membrane</keyword>
<organism evidence="8 9">
    <name type="scientific">Selenomonas ruminantium</name>
    <dbReference type="NCBI Taxonomy" id="971"/>
    <lineage>
        <taxon>Bacteria</taxon>
        <taxon>Bacillati</taxon>
        <taxon>Bacillota</taxon>
        <taxon>Negativicutes</taxon>
        <taxon>Selenomonadales</taxon>
        <taxon>Selenomonadaceae</taxon>
        <taxon>Selenomonas</taxon>
    </lineage>
</organism>
<keyword evidence="4" id="KW-0564">Palmitate</keyword>
<feature type="signal peptide" evidence="7">
    <location>
        <begin position="1"/>
        <end position="25"/>
    </location>
</feature>
<feature type="chain" id="PRO_5012206693" evidence="7">
    <location>
        <begin position="26"/>
        <end position="310"/>
    </location>
</feature>
<protein>
    <submittedName>
        <fullName evidence="8">Curli production assembly/transport component CsgG</fullName>
    </submittedName>
</protein>
<evidence type="ECO:0000256" key="3">
    <source>
        <dbReference type="ARBA" id="ARBA00023136"/>
    </source>
</evidence>
<evidence type="ECO:0000256" key="6">
    <source>
        <dbReference type="SAM" id="MobiDB-lite"/>
    </source>
</evidence>
<sequence length="310" mass="32620">MRMVKFLGMLVLWALLLVPQGGCEAALDKARDNVAVLPYAQRAAVSKELSLEDAGMVSEFVIEALLDTGRFNLIERSELLAITEEHKLNMSGLVDQSTAVAVGRLAGVKYLIAGSVTGLSAKKSGMSYENSQAGSVGGKKNTVIANVTLRMIDVETGQIVCAASGTGESASTYAQFKLKKTVTTPVIGEPAASTSSEAVAGTSSEAAESTSSEAVESTSAETETSESETAAGVLDTSLTESATESTTEGTQPVVVQHVQQTVQHTITIGTTEFSQVQVRNALYKAVDDLVFNKKFGFLAKLDGKGQRRRV</sequence>
<evidence type="ECO:0000256" key="4">
    <source>
        <dbReference type="ARBA" id="ARBA00023139"/>
    </source>
</evidence>
<dbReference type="PANTHER" id="PTHR41164:SF1">
    <property type="entry name" value="CURLI PRODUCTION ASSEMBLY_TRANSPORT COMPONENT CSGG"/>
    <property type="match status" value="1"/>
</dbReference>
<dbReference type="Pfam" id="PF03783">
    <property type="entry name" value="CsgG"/>
    <property type="match status" value="1"/>
</dbReference>
<dbReference type="Gene3D" id="3.40.50.10610">
    <property type="entry name" value="ABC-type transport auxiliary lipoprotein component"/>
    <property type="match status" value="1"/>
</dbReference>
<evidence type="ECO:0000313" key="9">
    <source>
        <dbReference type="Proteomes" id="UP000184263"/>
    </source>
</evidence>
<dbReference type="GO" id="GO:0030288">
    <property type="term" value="C:outer membrane-bounded periplasmic space"/>
    <property type="evidence" value="ECO:0007669"/>
    <property type="project" value="InterPro"/>
</dbReference>
<dbReference type="EMBL" id="FRBC01000003">
    <property type="protein sequence ID" value="SHK37676.1"/>
    <property type="molecule type" value="Genomic_DNA"/>
</dbReference>
<keyword evidence="5" id="KW-0449">Lipoprotein</keyword>
<keyword evidence="3" id="KW-0472">Membrane</keyword>
<keyword evidence="2 7" id="KW-0732">Signal</keyword>
<name>A0A1M6RYY1_SELRU</name>